<feature type="region of interest" description="Disordered" evidence="2">
    <location>
        <begin position="327"/>
        <end position="348"/>
    </location>
</feature>
<protein>
    <submittedName>
        <fullName evidence="3">Uncharacterized protein</fullName>
    </submittedName>
</protein>
<dbReference type="AlphaFoldDB" id="A0A0G2HWJ0"/>
<evidence type="ECO:0000256" key="2">
    <source>
        <dbReference type="SAM" id="MobiDB-lite"/>
    </source>
</evidence>
<sequence length="839" mass="95143">MGTPAPKSSGPSQPPGNQASNSKRTERAAPTKSFAPADVWELIHTGDFWMDGISTLNPDKQPLWKGFIDMEDITPDHAPPHYRQLTTEQYEVLQRLLEVEGYKVFPSEAFGRWWPRHFTLNGKARGIKTAPISAEKALHMPDEKPLVRTFMFHGRPMQNLPKEMIENTGAPFNMIMTLEQSKAVEELKGKMEALKTRLKARDNEVKRQRDSAKEEAIKHEQLQKELTDLKDQNQKLKEEVREFNQASLPLPPGALEHIHLAIQHLKQITSPSVAITGLKELPKQTETNKRLQAEALANIEADRNKRRKVSQPAPTALEILRNRSKLPYSGDGAQYSPPFENPDETPSQHTEEMMELMDMVIAEKYSGAPPPPQQRRKEVVTMDEYLDHNSQNPLTPIKTIMSGPLGTSDAEIKDLLDHIAHHILHHGSGASLWDKKDYFDLLKKGASYATLLLQLKANQISVNESLLEKEVAILVQRWRTLPTSPRENRSQEPSYTPDPLTRVNLPPSPSAQLSMAPFVPINQTRLNSPSTPSPLSSIPQDLLSARGQDSEGQVPIPQSGPSPLSRKEYPHFFELKRQARYLTLQALNAFTTTKIFAPTTEELKTLTPEHLQRSDRLFLKTIVEGYQPLIQEIALLCEKTFLETFSLEGIDHPSEKDSPILMFNSSDILEFSQASLFREERKELRKIAFDLTKRMNSDKAPSAVGKVLPRDFVFESINSFLSLLQAKGMNPPSREELLSAWNSYLQQIIPQTAEEPVDSQLLIFQMLSIDRFDRAEMEEALFSHLRIHNESFSPTKETLVFPSNTFTFRELRAFLEGNGWNINECDLAKELSPYNAPDY</sequence>
<evidence type="ECO:0000256" key="1">
    <source>
        <dbReference type="SAM" id="Coils"/>
    </source>
</evidence>
<dbReference type="VEuPathDB" id="FungiDB:EMCG_03140"/>
<feature type="region of interest" description="Disordered" evidence="2">
    <location>
        <begin position="484"/>
        <end position="509"/>
    </location>
</feature>
<accession>A0A0G2HWJ0</accession>
<organism evidence="3 4">
    <name type="scientific">[Emmonsia] crescens</name>
    <dbReference type="NCBI Taxonomy" id="73230"/>
    <lineage>
        <taxon>Eukaryota</taxon>
        <taxon>Fungi</taxon>
        <taxon>Dikarya</taxon>
        <taxon>Ascomycota</taxon>
        <taxon>Pezizomycotina</taxon>
        <taxon>Eurotiomycetes</taxon>
        <taxon>Eurotiomycetidae</taxon>
        <taxon>Onygenales</taxon>
        <taxon>Ajellomycetaceae</taxon>
        <taxon>Emergomyces</taxon>
    </lineage>
</organism>
<feature type="region of interest" description="Disordered" evidence="2">
    <location>
        <begin position="522"/>
        <end position="563"/>
    </location>
</feature>
<dbReference type="EMBL" id="LCZI01001097">
    <property type="protein sequence ID" value="KKZ62438.1"/>
    <property type="molecule type" value="Genomic_DNA"/>
</dbReference>
<comment type="caution">
    <text evidence="3">The sequence shown here is derived from an EMBL/GenBank/DDBJ whole genome shotgun (WGS) entry which is preliminary data.</text>
</comment>
<keyword evidence="1" id="KW-0175">Coiled coil</keyword>
<name>A0A0G2HWJ0_9EURO</name>
<dbReference type="Proteomes" id="UP000034164">
    <property type="component" value="Unassembled WGS sequence"/>
</dbReference>
<proteinExistence type="predicted"/>
<feature type="coiled-coil region" evidence="1">
    <location>
        <begin position="184"/>
        <end position="246"/>
    </location>
</feature>
<evidence type="ECO:0000313" key="4">
    <source>
        <dbReference type="Proteomes" id="UP000034164"/>
    </source>
</evidence>
<evidence type="ECO:0000313" key="3">
    <source>
        <dbReference type="EMBL" id="KKZ62438.1"/>
    </source>
</evidence>
<gene>
    <name evidence="3" type="ORF">EMCG_03140</name>
</gene>
<dbReference type="OrthoDB" id="4188663at2759"/>
<feature type="compositionally biased region" description="Polar residues" evidence="2">
    <location>
        <begin position="9"/>
        <end position="22"/>
    </location>
</feature>
<reference evidence="4" key="1">
    <citation type="journal article" date="2015" name="PLoS Genet.">
        <title>The dynamic genome and transcriptome of the human fungal pathogen Blastomyces and close relative Emmonsia.</title>
        <authorList>
            <person name="Munoz J.F."/>
            <person name="Gauthier G.M."/>
            <person name="Desjardins C.A."/>
            <person name="Gallo J.E."/>
            <person name="Holder J."/>
            <person name="Sullivan T.D."/>
            <person name="Marty A.J."/>
            <person name="Carmen J.C."/>
            <person name="Chen Z."/>
            <person name="Ding L."/>
            <person name="Gujja S."/>
            <person name="Magrini V."/>
            <person name="Misas E."/>
            <person name="Mitreva M."/>
            <person name="Priest M."/>
            <person name="Saif S."/>
            <person name="Whiston E.A."/>
            <person name="Young S."/>
            <person name="Zeng Q."/>
            <person name="Goldman W.E."/>
            <person name="Mardis E.R."/>
            <person name="Taylor J.W."/>
            <person name="McEwen J.G."/>
            <person name="Clay O.K."/>
            <person name="Klein B.S."/>
            <person name="Cuomo C.A."/>
        </authorList>
    </citation>
    <scope>NUCLEOTIDE SEQUENCE [LARGE SCALE GENOMIC DNA]</scope>
    <source>
        <strain evidence="4">UAMH 3008</strain>
    </source>
</reference>
<feature type="compositionally biased region" description="Low complexity" evidence="2">
    <location>
        <begin position="528"/>
        <end position="539"/>
    </location>
</feature>
<feature type="region of interest" description="Disordered" evidence="2">
    <location>
        <begin position="1"/>
        <end position="31"/>
    </location>
</feature>